<accession>A0A8S5M8X8</accession>
<protein>
    <submittedName>
        <fullName evidence="1">Uncharacterized protein</fullName>
    </submittedName>
</protein>
<organism evidence="1">
    <name type="scientific">Siphoviridae sp. ctEYW18</name>
    <dbReference type="NCBI Taxonomy" id="2826208"/>
    <lineage>
        <taxon>Viruses</taxon>
        <taxon>Duplodnaviria</taxon>
        <taxon>Heunggongvirae</taxon>
        <taxon>Uroviricota</taxon>
        <taxon>Caudoviricetes</taxon>
    </lineage>
</organism>
<dbReference type="EMBL" id="BK014848">
    <property type="protein sequence ID" value="DAD78616.1"/>
    <property type="molecule type" value="Genomic_DNA"/>
</dbReference>
<proteinExistence type="predicted"/>
<name>A0A8S5M8X8_9CAUD</name>
<sequence>MAETFSNRLKSAWNAFMNRDPPNYKDLGMSYSYRPDRLRVMSGNEKTIITAIYNKMAMDCSAIEIIHAKLDENDRYVSPMSSGLNTCLT</sequence>
<evidence type="ECO:0000313" key="1">
    <source>
        <dbReference type="EMBL" id="DAD78616.1"/>
    </source>
</evidence>
<reference evidence="1" key="1">
    <citation type="journal article" date="2021" name="Proc. Natl. Acad. Sci. U.S.A.">
        <title>A Catalog of Tens of Thousands of Viruses from Human Metagenomes Reveals Hidden Associations with Chronic Diseases.</title>
        <authorList>
            <person name="Tisza M.J."/>
            <person name="Buck C.B."/>
        </authorList>
    </citation>
    <scope>NUCLEOTIDE SEQUENCE</scope>
    <source>
        <strain evidence="1">CtEYW18</strain>
    </source>
</reference>